<protein>
    <submittedName>
        <fullName evidence="6">Cadherin Y-type LIR-motif domain-containing protein</fullName>
    </submittedName>
</protein>
<feature type="domain" description="Cadherin Y-type LIR-motif" evidence="4">
    <location>
        <begin position="102"/>
        <end position="150"/>
    </location>
</feature>
<dbReference type="GO" id="GO:0007156">
    <property type="term" value="P:homophilic cell adhesion via plasma membrane adhesion molecules"/>
    <property type="evidence" value="ECO:0007669"/>
    <property type="project" value="InterPro"/>
</dbReference>
<dbReference type="Gene3D" id="4.10.900.10">
    <property type="entry name" value="TCF3-CBD (Catenin binding domain)"/>
    <property type="match status" value="1"/>
</dbReference>
<sequence>MLVVYSRRHRKLPSSDDHLIGNVCDYKEEGGGEADQGRYDIVALRKPVFPSDYSLNGSATKTMRHLNGSIPMSRMNGKSDADLDAFLQDRLGDMDGDLDGLYDEVRRYAVETDNISVISLSSLSSNDSSLSELDDDRLNDWGPKFKFIADAFRYDKNRKLD</sequence>
<evidence type="ECO:0000259" key="4">
    <source>
        <dbReference type="Pfam" id="PF01049"/>
    </source>
</evidence>
<dbReference type="WBParaSite" id="nRc.2.0.1.t24217-RA">
    <property type="protein sequence ID" value="nRc.2.0.1.t24217-RA"/>
    <property type="gene ID" value="nRc.2.0.1.g24217"/>
</dbReference>
<dbReference type="InterPro" id="IPR027397">
    <property type="entry name" value="Catenin-bd_sf"/>
</dbReference>
<evidence type="ECO:0000256" key="2">
    <source>
        <dbReference type="ARBA" id="ARBA00022989"/>
    </source>
</evidence>
<keyword evidence="5" id="KW-1185">Reference proteome</keyword>
<accession>A0A915JDH0</accession>
<keyword evidence="1" id="KW-0812">Transmembrane</keyword>
<dbReference type="Pfam" id="PF01049">
    <property type="entry name" value="CADH_Y-type_LIR"/>
    <property type="match status" value="1"/>
</dbReference>
<name>A0A915JDH0_ROMCU</name>
<keyword evidence="2" id="KW-1133">Transmembrane helix</keyword>
<dbReference type="Proteomes" id="UP000887565">
    <property type="component" value="Unplaced"/>
</dbReference>
<comment type="function">
    <text evidence="3">Cadherins are calcium-dependent cell adhesion proteins.</text>
</comment>
<organism evidence="5 6">
    <name type="scientific">Romanomermis culicivorax</name>
    <name type="common">Nematode worm</name>
    <dbReference type="NCBI Taxonomy" id="13658"/>
    <lineage>
        <taxon>Eukaryota</taxon>
        <taxon>Metazoa</taxon>
        <taxon>Ecdysozoa</taxon>
        <taxon>Nematoda</taxon>
        <taxon>Enoplea</taxon>
        <taxon>Dorylaimia</taxon>
        <taxon>Mermithida</taxon>
        <taxon>Mermithoidea</taxon>
        <taxon>Mermithidae</taxon>
        <taxon>Romanomermis</taxon>
    </lineage>
</organism>
<evidence type="ECO:0000256" key="1">
    <source>
        <dbReference type="ARBA" id="ARBA00022692"/>
    </source>
</evidence>
<reference evidence="6" key="1">
    <citation type="submission" date="2022-11" db="UniProtKB">
        <authorList>
            <consortium name="WormBaseParasite"/>
        </authorList>
    </citation>
    <scope>IDENTIFICATION</scope>
</reference>
<dbReference type="GO" id="GO:0009887">
    <property type="term" value="P:animal organ morphogenesis"/>
    <property type="evidence" value="ECO:0007669"/>
    <property type="project" value="UniProtKB-ARBA"/>
</dbReference>
<dbReference type="GO" id="GO:0005509">
    <property type="term" value="F:calcium ion binding"/>
    <property type="evidence" value="ECO:0007669"/>
    <property type="project" value="InterPro"/>
</dbReference>
<proteinExistence type="predicted"/>
<evidence type="ECO:0000256" key="3">
    <source>
        <dbReference type="RuleBase" id="RU004357"/>
    </source>
</evidence>
<keyword evidence="2" id="KW-0472">Membrane</keyword>
<dbReference type="AlphaFoldDB" id="A0A915JDH0"/>
<dbReference type="InterPro" id="IPR000233">
    <property type="entry name" value="Cadherin_Y-type_LIR"/>
</dbReference>
<dbReference type="OMA" id="PMSRMNG"/>
<evidence type="ECO:0000313" key="5">
    <source>
        <dbReference type="Proteomes" id="UP000887565"/>
    </source>
</evidence>
<evidence type="ECO:0000313" key="6">
    <source>
        <dbReference type="WBParaSite" id="nRc.2.0.1.t24217-RA"/>
    </source>
</evidence>